<evidence type="ECO:0000259" key="4">
    <source>
        <dbReference type="Pfam" id="PF00676"/>
    </source>
</evidence>
<dbReference type="InterPro" id="IPR050642">
    <property type="entry name" value="PDH_E1_Alpha_Subunit"/>
</dbReference>
<dbReference type="EMBL" id="BMHK01000010">
    <property type="protein sequence ID" value="GGC00604.1"/>
    <property type="molecule type" value="Genomic_DNA"/>
</dbReference>
<dbReference type="InterPro" id="IPR029061">
    <property type="entry name" value="THDP-binding"/>
</dbReference>
<sequence length="328" mass="35105">MERLNGPDGATLLNIYGKVSLIKQCDERLIRLIRSGRLAAPYYSPRGQEVIPAAISVLLNDDDYVVTIYRGLHDHLAKGVPLKGLLAEYFGRAAGHCKGKGGPMHITHPASGVVMTTGIVGSGIPIANGLGWASQLRGDGRIAVTNFGDGASNIGAFHEGLNLAAVWKLPVIFVCQNNQWAEHTSLAGGTSVTDIANRGAAYDMPSILVDGNDARAMWGAAREAVERARNGGGPTLIEAKTFRFNGHNLGDPAHYIPEEELAAWQLRDPHPALRALLIAEGHATEAEIAAIEESIAAEIEDAVAYAMEQPYPDESEGRLDIYDEEIAI</sequence>
<dbReference type="AlphaFoldDB" id="A0A916TSX3"/>
<dbReference type="PANTHER" id="PTHR11516:SF41">
    <property type="entry name" value="3-METHYL-2-OXOBUTANOATE DEHYDROGENASE SUBUNIT ALPHA"/>
    <property type="match status" value="1"/>
</dbReference>
<comment type="caution">
    <text evidence="5">The sequence shown here is derived from an EMBL/GenBank/DDBJ whole genome shotgun (WGS) entry which is preliminary data.</text>
</comment>
<dbReference type="InterPro" id="IPR001017">
    <property type="entry name" value="DH_E1"/>
</dbReference>
<dbReference type="CDD" id="cd02000">
    <property type="entry name" value="TPP_E1_PDC_ADC_BCADC"/>
    <property type="match status" value="1"/>
</dbReference>
<evidence type="ECO:0000256" key="3">
    <source>
        <dbReference type="ARBA" id="ARBA00023052"/>
    </source>
</evidence>
<proteinExistence type="predicted"/>
<feature type="domain" description="Dehydrogenase E1 component" evidence="4">
    <location>
        <begin position="32"/>
        <end position="313"/>
    </location>
</feature>
<keyword evidence="6" id="KW-1185">Reference proteome</keyword>
<dbReference type="GO" id="GO:0004739">
    <property type="term" value="F:pyruvate dehydrogenase (acetyl-transferring) activity"/>
    <property type="evidence" value="ECO:0007669"/>
    <property type="project" value="TreeGrafter"/>
</dbReference>
<comment type="cofactor">
    <cofactor evidence="1">
        <name>thiamine diphosphate</name>
        <dbReference type="ChEBI" id="CHEBI:58937"/>
    </cofactor>
</comment>
<dbReference type="PANTHER" id="PTHR11516">
    <property type="entry name" value="PYRUVATE DEHYDROGENASE E1 COMPONENT, ALPHA SUBUNIT BACTERIAL AND ORGANELLAR"/>
    <property type="match status" value="1"/>
</dbReference>
<organism evidence="5 6">
    <name type="scientific">Novosphingobium endophyticum</name>
    <dbReference type="NCBI Taxonomy" id="1955250"/>
    <lineage>
        <taxon>Bacteria</taxon>
        <taxon>Pseudomonadati</taxon>
        <taxon>Pseudomonadota</taxon>
        <taxon>Alphaproteobacteria</taxon>
        <taxon>Sphingomonadales</taxon>
        <taxon>Sphingomonadaceae</taxon>
        <taxon>Novosphingobium</taxon>
    </lineage>
</organism>
<accession>A0A916TSX3</accession>
<keyword evidence="2" id="KW-0560">Oxidoreductase</keyword>
<dbReference type="SUPFAM" id="SSF52518">
    <property type="entry name" value="Thiamin diphosphate-binding fold (THDP-binding)"/>
    <property type="match status" value="1"/>
</dbReference>
<reference evidence="5" key="1">
    <citation type="journal article" date="2014" name="Int. J. Syst. Evol. Microbiol.">
        <title>Complete genome sequence of Corynebacterium casei LMG S-19264T (=DSM 44701T), isolated from a smear-ripened cheese.</title>
        <authorList>
            <consortium name="US DOE Joint Genome Institute (JGI-PGF)"/>
            <person name="Walter F."/>
            <person name="Albersmeier A."/>
            <person name="Kalinowski J."/>
            <person name="Ruckert C."/>
        </authorList>
    </citation>
    <scope>NUCLEOTIDE SEQUENCE</scope>
    <source>
        <strain evidence="5">CGMCC 1.15095</strain>
    </source>
</reference>
<dbReference type="Gene3D" id="3.40.50.970">
    <property type="match status" value="1"/>
</dbReference>
<gene>
    <name evidence="5" type="primary">acoA</name>
    <name evidence="5" type="ORF">GCM10011494_18940</name>
</gene>
<evidence type="ECO:0000313" key="6">
    <source>
        <dbReference type="Proteomes" id="UP000608154"/>
    </source>
</evidence>
<keyword evidence="5" id="KW-0670">Pyruvate</keyword>
<reference evidence="5" key="2">
    <citation type="submission" date="2020-09" db="EMBL/GenBank/DDBJ databases">
        <authorList>
            <person name="Sun Q."/>
            <person name="Zhou Y."/>
        </authorList>
    </citation>
    <scope>NUCLEOTIDE SEQUENCE</scope>
    <source>
        <strain evidence="5">CGMCC 1.15095</strain>
    </source>
</reference>
<keyword evidence="3" id="KW-0786">Thiamine pyrophosphate</keyword>
<dbReference type="GO" id="GO:0006086">
    <property type="term" value="P:pyruvate decarboxylation to acetyl-CoA"/>
    <property type="evidence" value="ECO:0007669"/>
    <property type="project" value="TreeGrafter"/>
</dbReference>
<name>A0A916TSX3_9SPHN</name>
<dbReference type="Pfam" id="PF00676">
    <property type="entry name" value="E1_dh"/>
    <property type="match status" value="1"/>
</dbReference>
<dbReference type="Proteomes" id="UP000608154">
    <property type="component" value="Unassembled WGS sequence"/>
</dbReference>
<evidence type="ECO:0000313" key="5">
    <source>
        <dbReference type="EMBL" id="GGC00604.1"/>
    </source>
</evidence>
<evidence type="ECO:0000256" key="1">
    <source>
        <dbReference type="ARBA" id="ARBA00001964"/>
    </source>
</evidence>
<evidence type="ECO:0000256" key="2">
    <source>
        <dbReference type="ARBA" id="ARBA00023002"/>
    </source>
</evidence>
<protein>
    <submittedName>
        <fullName evidence="5">Pyruvate dehydrogenase E1 component subunit alpha</fullName>
    </submittedName>
</protein>